<proteinExistence type="predicted"/>
<dbReference type="PROSITE" id="PS51331">
    <property type="entry name" value="THYX"/>
    <property type="match status" value="1"/>
</dbReference>
<evidence type="ECO:0000313" key="1">
    <source>
        <dbReference type="EMBL" id="CEF89055.1"/>
    </source>
</evidence>
<dbReference type="InterPro" id="IPR003669">
    <property type="entry name" value="Thymidylate_synthase_ThyX"/>
</dbReference>
<protein>
    <recommendedName>
        <fullName evidence="3">Thymidylate synthase</fullName>
    </recommendedName>
</protein>
<dbReference type="GO" id="GO:0050660">
    <property type="term" value="F:flavin adenine dinucleotide binding"/>
    <property type="evidence" value="ECO:0007669"/>
    <property type="project" value="InterPro"/>
</dbReference>
<reference evidence="1 2" key="1">
    <citation type="journal article" date="2015" name="PLoS ONE">
        <title>Investigation of a Large Collection of Pseudomonas aeruginosa Bacteriophages Collected from a Single Environmental Source in Abidjan, Cote d'Ivoire.</title>
        <authorList>
            <person name="Essoh C."/>
            <person name="Latino L."/>
            <person name="Midoux C."/>
            <person name="Blouin Y."/>
            <person name="Loukou G."/>
            <person name="Nguetta S.P."/>
            <person name="Lathro S."/>
            <person name="Cablanmian A."/>
            <person name="Kouassi A.K."/>
            <person name="Vergnaud G."/>
            <person name="Pourcel C."/>
        </authorList>
    </citation>
    <scope>NUCLEOTIDE SEQUENCE [LARGE SCALE GENOMIC DNA]</scope>
    <source>
        <strain evidence="1">Ab02</strain>
    </source>
</reference>
<dbReference type="KEGG" id="vg:40100238"/>
<accession>A0A0A1IV78</accession>
<name>A0A0A1IV78_9CAUD</name>
<organism evidence="1 2">
    <name type="scientific">Pseudomonas phage vB_PaeM_C2-10_Ab02</name>
    <dbReference type="NCBI Taxonomy" id="1548900"/>
    <lineage>
        <taxon>Viruses</taxon>
        <taxon>Duplodnaviria</taxon>
        <taxon>Heunggongvirae</taxon>
        <taxon>Uroviricota</taxon>
        <taxon>Caudoviricetes</taxon>
        <taxon>Vandenendeviridae</taxon>
        <taxon>Skurskavirinae</taxon>
        <taxon>Pakpunavirus</taxon>
        <taxon>Pakpunavirus CAb02</taxon>
    </lineage>
</organism>
<dbReference type="Proteomes" id="UP000030231">
    <property type="component" value="Genome"/>
</dbReference>
<evidence type="ECO:0000313" key="2">
    <source>
        <dbReference type="Proteomes" id="UP000030231"/>
    </source>
</evidence>
<gene>
    <name evidence="1" type="primary">ORF126</name>
</gene>
<dbReference type="GO" id="GO:0006231">
    <property type="term" value="P:dTMP biosynthetic process"/>
    <property type="evidence" value="ECO:0007669"/>
    <property type="project" value="InterPro"/>
</dbReference>
<evidence type="ECO:0008006" key="3">
    <source>
        <dbReference type="Google" id="ProtNLM"/>
    </source>
</evidence>
<dbReference type="RefSeq" id="YP_009623532.1">
    <property type="nucleotide sequence ID" value="NC_042113.1"/>
</dbReference>
<dbReference type="GeneID" id="40100238"/>
<dbReference type="SUPFAM" id="SSF69796">
    <property type="entry name" value="Thymidylate synthase-complementing protein Thy1"/>
    <property type="match status" value="1"/>
</dbReference>
<keyword evidence="2" id="KW-1185">Reference proteome</keyword>
<dbReference type="InterPro" id="IPR036098">
    <property type="entry name" value="Thymidylate_synthase_ThyX_sf"/>
</dbReference>
<dbReference type="Pfam" id="PF02511">
    <property type="entry name" value="Thy1"/>
    <property type="match status" value="1"/>
</dbReference>
<sequence length="321" mass="36816">MQISAKVIQHSSRIGLGTKNHRFITTFELEYPRFIHSELMTHRLFSRNAASSRAIPVAHMIRQVEENPAMPVHWGMNQPGMQAEFELSECLQRSSQYLWKKAAKSAARIASALNKMGLHKQVVNRLLEPFQMMKTVVTATELDNFFYLRCHKDAQPEIKVLAEKMYEALIKAGPAEALYDGEWHVPYVTRFRIGDGKLRYADCNGQELSVEDAIKVSASCCAQVSYRKNDETLEKALVIYNRLVDTKPVHASPFEHQATPMLEPHFWCGDCQQQPDWEDGVTHADREGNFWSGNFKGFIQHRQLIKGHVCNEYYGREEEGV</sequence>
<dbReference type="Gene3D" id="3.30.1360.170">
    <property type="match status" value="1"/>
</dbReference>
<dbReference type="EMBL" id="LN610572">
    <property type="protein sequence ID" value="CEF89055.1"/>
    <property type="molecule type" value="Genomic_DNA"/>
</dbReference>
<dbReference type="GO" id="GO:0050797">
    <property type="term" value="F:thymidylate synthase (FAD) activity"/>
    <property type="evidence" value="ECO:0007669"/>
    <property type="project" value="InterPro"/>
</dbReference>